<dbReference type="EMBL" id="JACXVP010000009">
    <property type="protein sequence ID" value="KAG5585867.1"/>
    <property type="molecule type" value="Genomic_DNA"/>
</dbReference>
<organism evidence="1 2">
    <name type="scientific">Solanum commersonii</name>
    <name type="common">Commerson's wild potato</name>
    <name type="synonym">Commerson's nightshade</name>
    <dbReference type="NCBI Taxonomy" id="4109"/>
    <lineage>
        <taxon>Eukaryota</taxon>
        <taxon>Viridiplantae</taxon>
        <taxon>Streptophyta</taxon>
        <taxon>Embryophyta</taxon>
        <taxon>Tracheophyta</taxon>
        <taxon>Spermatophyta</taxon>
        <taxon>Magnoliopsida</taxon>
        <taxon>eudicotyledons</taxon>
        <taxon>Gunneridae</taxon>
        <taxon>Pentapetalae</taxon>
        <taxon>asterids</taxon>
        <taxon>lamiids</taxon>
        <taxon>Solanales</taxon>
        <taxon>Solanaceae</taxon>
        <taxon>Solanoideae</taxon>
        <taxon>Solaneae</taxon>
        <taxon>Solanum</taxon>
    </lineage>
</organism>
<protein>
    <submittedName>
        <fullName evidence="1">Uncharacterized protein</fullName>
    </submittedName>
</protein>
<evidence type="ECO:0000313" key="2">
    <source>
        <dbReference type="Proteomes" id="UP000824120"/>
    </source>
</evidence>
<dbReference type="AlphaFoldDB" id="A0A9J5XBW1"/>
<gene>
    <name evidence="1" type="ORF">H5410_046301</name>
</gene>
<keyword evidence="2" id="KW-1185">Reference proteome</keyword>
<accession>A0A9J5XBW1</accession>
<sequence length="191" mass="21593">MSFITFEYCEDDINKYSCSNMSYEHGENEFCEVYDGPYENANGDIAYDGDSSEGYNGPWDNDSGENYYYGDDFEMNGTYDSRDDVEGIEGPNGVYHWDNEGSHALHHGYDGDVRYNSLSHYECFEQNLEENGSCEVGFSSSSCATSYSKKEGIDVWAGPFQGCRFDHRSSTFTTSQNMITYSSHPSSNVSY</sequence>
<reference evidence="1 2" key="1">
    <citation type="submission" date="2020-09" db="EMBL/GenBank/DDBJ databases">
        <title>De no assembly of potato wild relative species, Solanum commersonii.</title>
        <authorList>
            <person name="Cho K."/>
        </authorList>
    </citation>
    <scope>NUCLEOTIDE SEQUENCE [LARGE SCALE GENOMIC DNA]</scope>
    <source>
        <strain evidence="1">LZ3.2</strain>
        <tissue evidence="1">Leaf</tissue>
    </source>
</reference>
<comment type="caution">
    <text evidence="1">The sequence shown here is derived from an EMBL/GenBank/DDBJ whole genome shotgun (WGS) entry which is preliminary data.</text>
</comment>
<name>A0A9J5XBW1_SOLCO</name>
<proteinExistence type="predicted"/>
<dbReference type="Proteomes" id="UP000824120">
    <property type="component" value="Chromosome 9"/>
</dbReference>
<evidence type="ECO:0000313" key="1">
    <source>
        <dbReference type="EMBL" id="KAG5585867.1"/>
    </source>
</evidence>